<proteinExistence type="predicted"/>
<evidence type="ECO:0000313" key="2">
    <source>
        <dbReference type="EMBL" id="PZE16799.1"/>
    </source>
</evidence>
<keyword evidence="1" id="KW-0732">Signal</keyword>
<evidence type="ECO:0000313" key="3">
    <source>
        <dbReference type="Proteomes" id="UP000249248"/>
    </source>
</evidence>
<protein>
    <recommendedName>
        <fullName evidence="4">Outer membrane protein beta-barrel domain-containing protein</fullName>
    </recommendedName>
</protein>
<dbReference type="EMBL" id="QKSB01000006">
    <property type="protein sequence ID" value="PZE16799.1"/>
    <property type="molecule type" value="Genomic_DNA"/>
</dbReference>
<evidence type="ECO:0000256" key="1">
    <source>
        <dbReference type="SAM" id="SignalP"/>
    </source>
</evidence>
<gene>
    <name evidence="2" type="ORF">DNU06_11115</name>
</gene>
<dbReference type="RefSeq" id="WP_111063408.1">
    <property type="nucleotide sequence ID" value="NZ_JBHUCU010000007.1"/>
</dbReference>
<sequence>MKNIILLFGIICLSIDFSFAQSVTTKGSLYVDITIPTNERNRAFEQTMEGLFHGSIGYQQNVYKGLTVGAGVNYTYFTMNRFAFNSSIGTGGAHLPAVHLKVGYEKFTTDRVSLYGGLKVGYGSLIAMSDSCLLDGGNGRTEHGSLFVSPQIELNFLTELGSADAFSALIGYSIYFQEYNSSYLCRSTFPGFLPEHSEGLLRFLNFGFGYKYYFGK</sequence>
<comment type="caution">
    <text evidence="2">The sequence shown here is derived from an EMBL/GenBank/DDBJ whole genome shotgun (WGS) entry which is preliminary data.</text>
</comment>
<reference evidence="2 3" key="1">
    <citation type="submission" date="2018-06" db="EMBL/GenBank/DDBJ databases">
        <title>The draft genome sequence of Crocinitomix sp. SM1701.</title>
        <authorList>
            <person name="Zhang X."/>
        </authorList>
    </citation>
    <scope>NUCLEOTIDE SEQUENCE [LARGE SCALE GENOMIC DNA]</scope>
    <source>
        <strain evidence="2 3">SM1701</strain>
    </source>
</reference>
<dbReference type="Proteomes" id="UP000249248">
    <property type="component" value="Unassembled WGS sequence"/>
</dbReference>
<dbReference type="AlphaFoldDB" id="A0A2W1MXC6"/>
<dbReference type="OrthoDB" id="1467359at2"/>
<keyword evidence="3" id="KW-1185">Reference proteome</keyword>
<feature type="chain" id="PRO_5015878460" description="Outer membrane protein beta-barrel domain-containing protein" evidence="1">
    <location>
        <begin position="21"/>
        <end position="216"/>
    </location>
</feature>
<evidence type="ECO:0008006" key="4">
    <source>
        <dbReference type="Google" id="ProtNLM"/>
    </source>
</evidence>
<feature type="signal peptide" evidence="1">
    <location>
        <begin position="1"/>
        <end position="20"/>
    </location>
</feature>
<name>A0A2W1MXC6_9FLAO</name>
<organism evidence="2 3">
    <name type="scientific">Putridiphycobacter roseus</name>
    <dbReference type="NCBI Taxonomy" id="2219161"/>
    <lineage>
        <taxon>Bacteria</taxon>
        <taxon>Pseudomonadati</taxon>
        <taxon>Bacteroidota</taxon>
        <taxon>Flavobacteriia</taxon>
        <taxon>Flavobacteriales</taxon>
        <taxon>Crocinitomicaceae</taxon>
        <taxon>Putridiphycobacter</taxon>
    </lineage>
</organism>
<accession>A0A2W1MXC6</accession>